<feature type="region of interest" description="Disordered" evidence="1">
    <location>
        <begin position="300"/>
        <end position="354"/>
    </location>
</feature>
<dbReference type="Proteomes" id="UP000620124">
    <property type="component" value="Unassembled WGS sequence"/>
</dbReference>
<evidence type="ECO:0000256" key="1">
    <source>
        <dbReference type="SAM" id="MobiDB-lite"/>
    </source>
</evidence>
<feature type="region of interest" description="Disordered" evidence="1">
    <location>
        <begin position="453"/>
        <end position="481"/>
    </location>
</feature>
<dbReference type="SUPFAM" id="SSF48371">
    <property type="entry name" value="ARM repeat"/>
    <property type="match status" value="1"/>
</dbReference>
<dbReference type="InterPro" id="IPR016024">
    <property type="entry name" value="ARM-type_fold"/>
</dbReference>
<organism evidence="2 3">
    <name type="scientific">Mycena venus</name>
    <dbReference type="NCBI Taxonomy" id="2733690"/>
    <lineage>
        <taxon>Eukaryota</taxon>
        <taxon>Fungi</taxon>
        <taxon>Dikarya</taxon>
        <taxon>Basidiomycota</taxon>
        <taxon>Agaricomycotina</taxon>
        <taxon>Agaricomycetes</taxon>
        <taxon>Agaricomycetidae</taxon>
        <taxon>Agaricales</taxon>
        <taxon>Marasmiineae</taxon>
        <taxon>Mycenaceae</taxon>
        <taxon>Mycena</taxon>
    </lineage>
</organism>
<proteinExistence type="predicted"/>
<evidence type="ECO:0000313" key="3">
    <source>
        <dbReference type="Proteomes" id="UP000620124"/>
    </source>
</evidence>
<gene>
    <name evidence="2" type="ORF">MVEN_00177200</name>
</gene>
<dbReference type="EMBL" id="JACAZI010000002">
    <property type="protein sequence ID" value="KAF7368539.1"/>
    <property type="molecule type" value="Genomic_DNA"/>
</dbReference>
<feature type="compositionally biased region" description="Basic and acidic residues" evidence="1">
    <location>
        <begin position="309"/>
        <end position="318"/>
    </location>
</feature>
<keyword evidence="3" id="KW-1185">Reference proteome</keyword>
<dbReference type="OrthoDB" id="2994402at2759"/>
<dbReference type="AlphaFoldDB" id="A0A8H6Z162"/>
<dbReference type="Gene3D" id="1.25.10.10">
    <property type="entry name" value="Leucine-rich Repeat Variant"/>
    <property type="match status" value="1"/>
</dbReference>
<dbReference type="InterPro" id="IPR011989">
    <property type="entry name" value="ARM-like"/>
</dbReference>
<evidence type="ECO:0000313" key="2">
    <source>
        <dbReference type="EMBL" id="KAF7368539.1"/>
    </source>
</evidence>
<feature type="region of interest" description="Disordered" evidence="1">
    <location>
        <begin position="215"/>
        <end position="234"/>
    </location>
</feature>
<name>A0A8H6Z162_9AGAR</name>
<feature type="compositionally biased region" description="Pro residues" evidence="1">
    <location>
        <begin position="323"/>
        <end position="344"/>
    </location>
</feature>
<protein>
    <submittedName>
        <fullName evidence="2">Uncharacterized protein</fullName>
    </submittedName>
</protein>
<sequence length="907" mass="99812">MLPLQRSRAPQSIYSWWSDSNPGGAAFPIHTLAKPLSKFLHHRAVSSIIAKSRSGPLSKGNLEVLTWYLQSRDKDIGPSTKVLILQELNRRALWEAQTHFMVEENVQHAIVPLLGSANDNLLAWACTLLGTLAQWRSGNAAIVDVNPCHHFVWLITYNDSPVVHKQAVYALTRVGQYSAAGAQDSDILEWTSRMAVDISHSGEILNNMSEVHSQRTTRRITTNNHSSSSRDRARLNPAVDSTYHYCPEIQECGSMPPPPMTMGPPLAAQVIHREDIIEPFTLRPMSESTLRTASKLQDSSAAALVQDHNAAESREHARFNPPAYSPYPSPASSPQPTDPIPLPQSPTRGEFLPGHRTCHEKASVDTQQSYGSNTSHGGGEIVLAIDEVIGRMGLTMAPESVIGSAMTASAGQSAGANIISRLTHNDTEPVIQERYAPEIQSSKHVRLDPCLSTNPDFEDGVDSNTYIPDVREPKSDSITPSPEIIHSERKASRIEVIGDSCSDGSVIPKKTQSKKARAVDEVVEMAPADHKLILMIPCAEQGTRRQRLTHATTFSEVLDIIHETIGCADVDEKPALMYKLSTAGKQDEAIRLDSDADWAGCREEVKDAEKDKKKAISVKIIVTDQYLYSLRVKLGVKATDPKVNEKQKMQILALDHAQSGDDDFNDGLNIMEKEKRYLEQLESQYGKCQLCGPTKICKTTITGAHYHLSNNQLRNWSHSLAVGTHAVTLETPPNDTIFSMFFENSKAAPVDPASTPPISMAQQMTMNPINPFGLMPWAMPTMLPSFHGNPTTSIMPTPAPLASWAASSDPSSTFPSSDTPNMAAGNPYPEISYFLSKLNELQPRRQLLRSIPKFEELDFYNIDELVELGPAAALAQITSISLGNATYILEKARAEIKRIDREIKLKA</sequence>
<reference evidence="2" key="1">
    <citation type="submission" date="2020-05" db="EMBL/GenBank/DDBJ databases">
        <title>Mycena genomes resolve the evolution of fungal bioluminescence.</title>
        <authorList>
            <person name="Tsai I.J."/>
        </authorList>
    </citation>
    <scope>NUCLEOTIDE SEQUENCE</scope>
    <source>
        <strain evidence="2">CCC161011</strain>
    </source>
</reference>
<comment type="caution">
    <text evidence="2">The sequence shown here is derived from an EMBL/GenBank/DDBJ whole genome shotgun (WGS) entry which is preliminary data.</text>
</comment>
<accession>A0A8H6Z162</accession>